<feature type="domain" description="RecX second three-helical" evidence="7">
    <location>
        <begin position="133"/>
        <end position="171"/>
    </location>
</feature>
<comment type="subcellular location">
    <subcellularLocation>
        <location evidence="1 5">Cytoplasm</location>
    </subcellularLocation>
</comment>
<name>A0A2N5J8G7_9BIFI</name>
<dbReference type="Pfam" id="PF02631">
    <property type="entry name" value="RecX_HTH2"/>
    <property type="match status" value="1"/>
</dbReference>
<dbReference type="Proteomes" id="UP000235050">
    <property type="component" value="Unassembled WGS sequence"/>
</dbReference>
<dbReference type="PANTHER" id="PTHR33602:SF1">
    <property type="entry name" value="REGULATORY PROTEIN RECX FAMILY PROTEIN"/>
    <property type="match status" value="1"/>
</dbReference>
<accession>A0A2N5J8G7</accession>
<proteinExistence type="inferred from homology"/>
<organism evidence="9 10">
    <name type="scientific">Bifidobacterium margollesii</name>
    <dbReference type="NCBI Taxonomy" id="2020964"/>
    <lineage>
        <taxon>Bacteria</taxon>
        <taxon>Bacillati</taxon>
        <taxon>Actinomycetota</taxon>
        <taxon>Actinomycetes</taxon>
        <taxon>Bifidobacteriales</taxon>
        <taxon>Bifidobacteriaceae</taxon>
        <taxon>Bifidobacterium</taxon>
    </lineage>
</organism>
<evidence type="ECO:0000256" key="2">
    <source>
        <dbReference type="ARBA" id="ARBA00009695"/>
    </source>
</evidence>
<comment type="similarity">
    <text evidence="2 5">Belongs to the RecX family.</text>
</comment>
<dbReference type="InterPro" id="IPR053926">
    <property type="entry name" value="RecX_HTH_1st"/>
</dbReference>
<feature type="domain" description="RecX first three-helical" evidence="8">
    <location>
        <begin position="87"/>
        <end position="126"/>
    </location>
</feature>
<reference evidence="9 10" key="1">
    <citation type="submission" date="2017-07" db="EMBL/GenBank/DDBJ databases">
        <title>Bifidobacterium novel species.</title>
        <authorList>
            <person name="Lugli G.A."/>
            <person name="Milani C."/>
            <person name="Duranti S."/>
            <person name="Mangifesta M."/>
        </authorList>
    </citation>
    <scope>NUCLEOTIDE SEQUENCE [LARGE SCALE GENOMIC DNA]</scope>
    <source>
        <strain evidence="10">Uis1B</strain>
    </source>
</reference>
<dbReference type="OrthoDB" id="3238942at2"/>
<evidence type="ECO:0000256" key="1">
    <source>
        <dbReference type="ARBA" id="ARBA00004496"/>
    </source>
</evidence>
<feature type="compositionally biased region" description="Basic residues" evidence="6">
    <location>
        <begin position="49"/>
        <end position="62"/>
    </location>
</feature>
<dbReference type="PANTHER" id="PTHR33602">
    <property type="entry name" value="REGULATORY PROTEIN RECX FAMILY PROTEIN"/>
    <property type="match status" value="1"/>
</dbReference>
<dbReference type="Gene3D" id="1.10.10.10">
    <property type="entry name" value="Winged helix-like DNA-binding domain superfamily/Winged helix DNA-binding domain"/>
    <property type="match status" value="2"/>
</dbReference>
<dbReference type="HAMAP" id="MF_01114">
    <property type="entry name" value="RecX"/>
    <property type="match status" value="1"/>
</dbReference>
<dbReference type="GO" id="GO:0005737">
    <property type="term" value="C:cytoplasm"/>
    <property type="evidence" value="ECO:0007669"/>
    <property type="project" value="UniProtKB-SubCell"/>
</dbReference>
<feature type="region of interest" description="Disordered" evidence="6">
    <location>
        <begin position="1"/>
        <end position="74"/>
    </location>
</feature>
<gene>
    <name evidence="5" type="primary">recX</name>
    <name evidence="9" type="ORF">Uis1B_1630</name>
</gene>
<keyword evidence="4 5" id="KW-0963">Cytoplasm</keyword>
<evidence type="ECO:0000256" key="6">
    <source>
        <dbReference type="SAM" id="MobiDB-lite"/>
    </source>
</evidence>
<dbReference type="EMBL" id="NMWU01000029">
    <property type="protein sequence ID" value="PLS30485.1"/>
    <property type="molecule type" value="Genomic_DNA"/>
</dbReference>
<dbReference type="Pfam" id="PF21982">
    <property type="entry name" value="RecX_HTH1"/>
    <property type="match status" value="1"/>
</dbReference>
<evidence type="ECO:0000256" key="5">
    <source>
        <dbReference type="HAMAP-Rule" id="MF_01114"/>
    </source>
</evidence>
<dbReference type="InterPro" id="IPR036388">
    <property type="entry name" value="WH-like_DNA-bd_sf"/>
</dbReference>
<dbReference type="InterPro" id="IPR003783">
    <property type="entry name" value="Regulatory_RecX"/>
</dbReference>
<sequence>MISVEEFLSAHPVSSAASGDVDRADSRHSGAVRASRFGAPDDDDSRADRKARRRSGDRRPKRGGFGAGLGTTAYGGGVEDPNDAQACKEAALTLLDSAPRASGALAQRLKRKGYADEAVNATIDRLIEVGLLDDEAYARSMVRYCLSRQLGEHGAVRELSRKGVDAALAARVVEEARRTGAFEESAYELGRKVAARTEGMDSDVRRRRLWSAGIRKGHGPEAIRRVAEELLSEKERNGE</sequence>
<dbReference type="AlphaFoldDB" id="A0A2N5J8G7"/>
<dbReference type="InterPro" id="IPR053924">
    <property type="entry name" value="RecX_HTH_2nd"/>
</dbReference>
<dbReference type="GO" id="GO:0006282">
    <property type="term" value="P:regulation of DNA repair"/>
    <property type="evidence" value="ECO:0007669"/>
    <property type="project" value="UniProtKB-UniRule"/>
</dbReference>
<evidence type="ECO:0000256" key="4">
    <source>
        <dbReference type="ARBA" id="ARBA00022490"/>
    </source>
</evidence>
<feature type="compositionally biased region" description="Gly residues" evidence="6">
    <location>
        <begin position="63"/>
        <end position="74"/>
    </location>
</feature>
<evidence type="ECO:0000313" key="10">
    <source>
        <dbReference type="Proteomes" id="UP000235050"/>
    </source>
</evidence>
<comment type="function">
    <text evidence="5">Modulates RecA activity.</text>
</comment>
<evidence type="ECO:0000256" key="3">
    <source>
        <dbReference type="ARBA" id="ARBA00018111"/>
    </source>
</evidence>
<keyword evidence="10" id="KW-1185">Reference proteome</keyword>
<evidence type="ECO:0000259" key="8">
    <source>
        <dbReference type="Pfam" id="PF21982"/>
    </source>
</evidence>
<dbReference type="RefSeq" id="WP_101617358.1">
    <property type="nucleotide sequence ID" value="NZ_NMWU01000029.1"/>
</dbReference>
<comment type="caution">
    <text evidence="9">The sequence shown here is derived from an EMBL/GenBank/DDBJ whole genome shotgun (WGS) entry which is preliminary data.</text>
</comment>
<evidence type="ECO:0000313" key="9">
    <source>
        <dbReference type="EMBL" id="PLS30485.1"/>
    </source>
</evidence>
<protein>
    <recommendedName>
        <fullName evidence="3 5">Regulatory protein RecX</fullName>
    </recommendedName>
</protein>
<evidence type="ECO:0000259" key="7">
    <source>
        <dbReference type="Pfam" id="PF02631"/>
    </source>
</evidence>